<evidence type="ECO:0000259" key="9">
    <source>
        <dbReference type="Pfam" id="PF10502"/>
    </source>
</evidence>
<comment type="similarity">
    <text evidence="6">Belongs to the peptidase S26 family. IMP1 subfamily.</text>
</comment>
<evidence type="ECO:0000256" key="6">
    <source>
        <dbReference type="ARBA" id="ARBA00038445"/>
    </source>
</evidence>
<dbReference type="Proteomes" id="UP001280581">
    <property type="component" value="Unassembled WGS sequence"/>
</dbReference>
<keyword evidence="2 8" id="KW-0999">Mitochondrion inner membrane</keyword>
<comment type="subcellular location">
    <subcellularLocation>
        <location evidence="1 8">Mitochondrion inner membrane</location>
    </subcellularLocation>
</comment>
<keyword evidence="8" id="KW-0645">Protease</keyword>
<evidence type="ECO:0000313" key="11">
    <source>
        <dbReference type="Proteomes" id="UP001280581"/>
    </source>
</evidence>
<gene>
    <name evidence="10" type="ORF">GRF29_44g785629</name>
</gene>
<organism evidence="10 11">
    <name type="scientific">Pseudopithomyces chartarum</name>
    <dbReference type="NCBI Taxonomy" id="1892770"/>
    <lineage>
        <taxon>Eukaryota</taxon>
        <taxon>Fungi</taxon>
        <taxon>Dikarya</taxon>
        <taxon>Ascomycota</taxon>
        <taxon>Pezizomycotina</taxon>
        <taxon>Dothideomycetes</taxon>
        <taxon>Pleosporomycetidae</taxon>
        <taxon>Pleosporales</taxon>
        <taxon>Massarineae</taxon>
        <taxon>Didymosphaeriaceae</taxon>
        <taxon>Pseudopithomyces</taxon>
    </lineage>
</organism>
<feature type="active site" evidence="7">
    <location>
        <position position="128"/>
    </location>
</feature>
<dbReference type="SUPFAM" id="SSF51306">
    <property type="entry name" value="LexA/Signal peptidase"/>
    <property type="match status" value="1"/>
</dbReference>
<dbReference type="AlphaFoldDB" id="A0AAN6RID0"/>
<evidence type="ECO:0000313" key="10">
    <source>
        <dbReference type="EMBL" id="KAK3209825.1"/>
    </source>
</evidence>
<feature type="domain" description="Peptidase S26" evidence="9">
    <location>
        <begin position="58"/>
        <end position="207"/>
    </location>
</feature>
<evidence type="ECO:0000256" key="4">
    <source>
        <dbReference type="ARBA" id="ARBA00023128"/>
    </source>
</evidence>
<dbReference type="GO" id="GO:0006465">
    <property type="term" value="P:signal peptide processing"/>
    <property type="evidence" value="ECO:0007669"/>
    <property type="project" value="InterPro"/>
</dbReference>
<evidence type="ECO:0000256" key="7">
    <source>
        <dbReference type="PIRSR" id="PIRSR600223-1"/>
    </source>
</evidence>
<name>A0AAN6RID0_9PLEO</name>
<feature type="active site" evidence="7">
    <location>
        <position position="81"/>
    </location>
</feature>
<dbReference type="CDD" id="cd06530">
    <property type="entry name" value="S26_SPase_I"/>
    <property type="match status" value="1"/>
</dbReference>
<dbReference type="PRINTS" id="PR00727">
    <property type="entry name" value="LEADERPTASE"/>
</dbReference>
<evidence type="ECO:0000256" key="8">
    <source>
        <dbReference type="RuleBase" id="RU362041"/>
    </source>
</evidence>
<accession>A0AAN6RID0</accession>
<evidence type="ECO:0000256" key="2">
    <source>
        <dbReference type="ARBA" id="ARBA00022792"/>
    </source>
</evidence>
<proteinExistence type="inferred from homology"/>
<dbReference type="Gene3D" id="2.10.109.10">
    <property type="entry name" value="Umud Fragment, subunit A"/>
    <property type="match status" value="1"/>
</dbReference>
<dbReference type="GO" id="GO:0042720">
    <property type="term" value="C:mitochondrial inner membrane peptidase complex"/>
    <property type="evidence" value="ECO:0007669"/>
    <property type="project" value="TreeGrafter"/>
</dbReference>
<keyword evidence="3 8" id="KW-0378">Hydrolase</keyword>
<dbReference type="NCBIfam" id="TIGR02227">
    <property type="entry name" value="sigpep_I_bact"/>
    <property type="match status" value="1"/>
</dbReference>
<dbReference type="Pfam" id="PF10502">
    <property type="entry name" value="Peptidase_S26"/>
    <property type="match status" value="1"/>
</dbReference>
<comment type="caution">
    <text evidence="10">The sequence shown here is derived from an EMBL/GenBank/DDBJ whole genome shotgun (WGS) entry which is preliminary data.</text>
</comment>
<dbReference type="InterPro" id="IPR052064">
    <property type="entry name" value="Mito_IMP1_subunit"/>
</dbReference>
<dbReference type="InterPro" id="IPR019533">
    <property type="entry name" value="Peptidase_S26"/>
</dbReference>
<keyword evidence="4 8" id="KW-0496">Mitochondrion</keyword>
<protein>
    <recommendedName>
        <fullName evidence="8">Mitochondrial inner membrane protease subunit</fullName>
        <ecNumber evidence="8">3.4.21.-</ecNumber>
    </recommendedName>
</protein>
<dbReference type="GO" id="GO:0006627">
    <property type="term" value="P:protein processing involved in protein targeting to mitochondrion"/>
    <property type="evidence" value="ECO:0007669"/>
    <property type="project" value="TreeGrafter"/>
</dbReference>
<dbReference type="InterPro" id="IPR000223">
    <property type="entry name" value="Pept_S26A_signal_pept_1"/>
</dbReference>
<reference evidence="10 11" key="1">
    <citation type="submission" date="2021-02" db="EMBL/GenBank/DDBJ databases">
        <title>Genome assembly of Pseudopithomyces chartarum.</title>
        <authorList>
            <person name="Jauregui R."/>
            <person name="Singh J."/>
            <person name="Voisey C."/>
        </authorList>
    </citation>
    <scope>NUCLEOTIDE SEQUENCE [LARGE SCALE GENOMIC DNA]</scope>
    <source>
        <strain evidence="10 11">AGR01</strain>
    </source>
</reference>
<evidence type="ECO:0000256" key="3">
    <source>
        <dbReference type="ARBA" id="ARBA00022801"/>
    </source>
</evidence>
<keyword evidence="5" id="KW-0472">Membrane</keyword>
<dbReference type="PANTHER" id="PTHR12383">
    <property type="entry name" value="PROTEASE FAMILY S26 MITOCHONDRIAL INNER MEMBRANE PROTEASE-RELATED"/>
    <property type="match status" value="1"/>
</dbReference>
<evidence type="ECO:0000256" key="5">
    <source>
        <dbReference type="ARBA" id="ARBA00023136"/>
    </source>
</evidence>
<dbReference type="GO" id="GO:0004252">
    <property type="term" value="F:serine-type endopeptidase activity"/>
    <property type="evidence" value="ECO:0007669"/>
    <property type="project" value="InterPro"/>
</dbReference>
<dbReference type="InterPro" id="IPR036286">
    <property type="entry name" value="LexA/Signal_pep-like_sf"/>
</dbReference>
<dbReference type="EC" id="3.4.21.-" evidence="8"/>
<dbReference type="PANTHER" id="PTHR12383:SF16">
    <property type="entry name" value="MITOCHONDRIAL INNER MEMBRANE PROTEASE SUBUNIT 1"/>
    <property type="match status" value="1"/>
</dbReference>
<sequence>MPPPRIRPSLLTMFARARASPRHHLFFHQHQPSSTLSHLHILRSGALPPLTRPFIIALKIFLAVHIVTSYIGSIGKTHGISMVPTIPHSYTTTPLILESRLHRRGRGIKVGDVITYTTPDNPKTMGCKRVIGMSGDFVSVVSVAREDEDLDKDNDEGDWANVKEEVIRVPEGHCWLAGDNLEWSRDSRVFGPVPLNLVKGKVLAVLWPLSDWKVLGGEEALKEPAEEGYEMVVRR</sequence>
<evidence type="ECO:0000256" key="1">
    <source>
        <dbReference type="ARBA" id="ARBA00004273"/>
    </source>
</evidence>
<dbReference type="EMBL" id="WVTA01000005">
    <property type="protein sequence ID" value="KAK3209825.1"/>
    <property type="molecule type" value="Genomic_DNA"/>
</dbReference>
<keyword evidence="11" id="KW-1185">Reference proteome</keyword>